<gene>
    <name evidence="2" type="ORF">QR680_009684</name>
</gene>
<proteinExistence type="predicted"/>
<reference evidence="2" key="1">
    <citation type="submission" date="2023-06" db="EMBL/GenBank/DDBJ databases">
        <title>Genomic analysis of the entomopathogenic nematode Steinernema hermaphroditum.</title>
        <authorList>
            <person name="Schwarz E.M."/>
            <person name="Heppert J.K."/>
            <person name="Baniya A."/>
            <person name="Schwartz H.T."/>
            <person name="Tan C.-H."/>
            <person name="Antoshechkin I."/>
            <person name="Sternberg P.W."/>
            <person name="Goodrich-Blair H."/>
            <person name="Dillman A.R."/>
        </authorList>
    </citation>
    <scope>NUCLEOTIDE SEQUENCE</scope>
    <source>
        <strain evidence="2">PS9179</strain>
        <tissue evidence="2">Whole animal</tissue>
    </source>
</reference>
<dbReference type="InterPro" id="IPR006797">
    <property type="entry name" value="PRELI/MSF1_dom"/>
</dbReference>
<evidence type="ECO:0000313" key="3">
    <source>
        <dbReference type="Proteomes" id="UP001175271"/>
    </source>
</evidence>
<dbReference type="EMBL" id="JAUCMV010000001">
    <property type="protein sequence ID" value="KAK0426387.1"/>
    <property type="molecule type" value="Genomic_DNA"/>
</dbReference>
<dbReference type="PROSITE" id="PS50904">
    <property type="entry name" value="PRELI_MSF1"/>
    <property type="match status" value="1"/>
</dbReference>
<organism evidence="2 3">
    <name type="scientific">Steinernema hermaphroditum</name>
    <dbReference type="NCBI Taxonomy" id="289476"/>
    <lineage>
        <taxon>Eukaryota</taxon>
        <taxon>Metazoa</taxon>
        <taxon>Ecdysozoa</taxon>
        <taxon>Nematoda</taxon>
        <taxon>Chromadorea</taxon>
        <taxon>Rhabditida</taxon>
        <taxon>Tylenchina</taxon>
        <taxon>Panagrolaimomorpha</taxon>
        <taxon>Strongyloidoidea</taxon>
        <taxon>Steinernematidae</taxon>
        <taxon>Steinernema</taxon>
    </lineage>
</organism>
<protein>
    <recommendedName>
        <fullName evidence="1">PRELI/MSF1 domain-containing protein</fullName>
    </recommendedName>
</protein>
<dbReference type="Proteomes" id="UP001175271">
    <property type="component" value="Unassembled WGS sequence"/>
</dbReference>
<dbReference type="AlphaFoldDB" id="A0AA39IN85"/>
<dbReference type="InterPro" id="IPR037365">
    <property type="entry name" value="Slowmo/Ups"/>
</dbReference>
<sequence length="200" mass="23038">MRVYSSEYVFDAPWEEVVKAAWKKYPNPMNQAVSSIDVLNHEITKQGSLISERILESEFHVPSWVTKLTGFAGTQYSHETSEIHPEQQIMSLYTRNLNCIHFLRVDEKMSYQPHPTDMNKTVLRQEASVQVRTPAFSDYCEKAFLSVYQANAEKGRKGLEWVIDKLKKEYNEVSTRVTNEVSEISDKIKHALGTSTDDSK</sequence>
<feature type="domain" description="PRELI/MSF1" evidence="1">
    <location>
        <begin position="1"/>
        <end position="171"/>
    </location>
</feature>
<dbReference type="Pfam" id="PF04707">
    <property type="entry name" value="PRELI"/>
    <property type="match status" value="1"/>
</dbReference>
<name>A0AA39IN85_9BILA</name>
<evidence type="ECO:0000259" key="1">
    <source>
        <dbReference type="PROSITE" id="PS50904"/>
    </source>
</evidence>
<comment type="caution">
    <text evidence="2">The sequence shown here is derived from an EMBL/GenBank/DDBJ whole genome shotgun (WGS) entry which is preliminary data.</text>
</comment>
<accession>A0AA39IN85</accession>
<keyword evidence="3" id="KW-1185">Reference proteome</keyword>
<dbReference type="PANTHER" id="PTHR11158">
    <property type="entry name" value="MSF1/PX19 RELATED"/>
    <property type="match status" value="1"/>
</dbReference>
<evidence type="ECO:0000313" key="2">
    <source>
        <dbReference type="EMBL" id="KAK0426387.1"/>
    </source>
</evidence>
<dbReference type="GO" id="GO:0005758">
    <property type="term" value="C:mitochondrial intermembrane space"/>
    <property type="evidence" value="ECO:0007669"/>
    <property type="project" value="InterPro"/>
</dbReference>